<dbReference type="Proteomes" id="UP000265955">
    <property type="component" value="Unassembled WGS sequence"/>
</dbReference>
<dbReference type="PROSITE" id="PS50110">
    <property type="entry name" value="RESPONSE_REGULATORY"/>
    <property type="match status" value="1"/>
</dbReference>
<dbReference type="SMART" id="SM00448">
    <property type="entry name" value="REC"/>
    <property type="match status" value="1"/>
</dbReference>
<evidence type="ECO:0000256" key="3">
    <source>
        <dbReference type="SAM" id="Phobius"/>
    </source>
</evidence>
<keyword evidence="3" id="KW-0472">Membrane</keyword>
<dbReference type="PANTHER" id="PTHR44591">
    <property type="entry name" value="STRESS RESPONSE REGULATOR PROTEIN 1"/>
    <property type="match status" value="1"/>
</dbReference>
<name>A0A3A3FPX3_9BURK</name>
<keyword evidence="3" id="KW-0812">Transmembrane</keyword>
<feature type="domain" description="Response regulatory" evidence="4">
    <location>
        <begin position="7"/>
        <end position="118"/>
    </location>
</feature>
<dbReference type="RefSeq" id="WP_119767194.1">
    <property type="nucleotide sequence ID" value="NZ_QYUO01000001.1"/>
</dbReference>
<keyword evidence="3" id="KW-1133">Transmembrane helix</keyword>
<dbReference type="Pfam" id="PF00072">
    <property type="entry name" value="Response_reg"/>
    <property type="match status" value="1"/>
</dbReference>
<dbReference type="PANTHER" id="PTHR44591:SF21">
    <property type="entry name" value="TWO-COMPONENT RESPONSE REGULATOR"/>
    <property type="match status" value="1"/>
</dbReference>
<evidence type="ECO:0000259" key="4">
    <source>
        <dbReference type="PROSITE" id="PS50110"/>
    </source>
</evidence>
<evidence type="ECO:0000313" key="6">
    <source>
        <dbReference type="Proteomes" id="UP000265955"/>
    </source>
</evidence>
<dbReference type="OrthoDB" id="9802155at2"/>
<dbReference type="Gene3D" id="3.40.50.2300">
    <property type="match status" value="1"/>
</dbReference>
<keyword evidence="6" id="KW-1185">Reference proteome</keyword>
<dbReference type="InterPro" id="IPR011006">
    <property type="entry name" value="CheY-like_superfamily"/>
</dbReference>
<evidence type="ECO:0000256" key="2">
    <source>
        <dbReference type="PROSITE-ProRule" id="PRU00169"/>
    </source>
</evidence>
<dbReference type="InterPro" id="IPR001789">
    <property type="entry name" value="Sig_transdc_resp-reg_receiver"/>
</dbReference>
<feature type="modified residue" description="4-aspartylphosphate" evidence="2">
    <location>
        <position position="56"/>
    </location>
</feature>
<comment type="caution">
    <text evidence="5">The sequence shown here is derived from an EMBL/GenBank/DDBJ whole genome shotgun (WGS) entry which is preliminary data.</text>
</comment>
<feature type="transmembrane region" description="Helical" evidence="3">
    <location>
        <begin position="67"/>
        <end position="89"/>
    </location>
</feature>
<organism evidence="5 6">
    <name type="scientific">Noviherbaspirillum saxi</name>
    <dbReference type="NCBI Taxonomy" id="2320863"/>
    <lineage>
        <taxon>Bacteria</taxon>
        <taxon>Pseudomonadati</taxon>
        <taxon>Pseudomonadota</taxon>
        <taxon>Betaproteobacteria</taxon>
        <taxon>Burkholderiales</taxon>
        <taxon>Oxalobacteraceae</taxon>
        <taxon>Noviherbaspirillum</taxon>
    </lineage>
</organism>
<keyword evidence="1 2" id="KW-0597">Phosphoprotein</keyword>
<evidence type="ECO:0000313" key="5">
    <source>
        <dbReference type="EMBL" id="RJF97244.1"/>
    </source>
</evidence>
<protein>
    <submittedName>
        <fullName evidence="5">Response regulator</fullName>
    </submittedName>
</protein>
<proteinExistence type="predicted"/>
<accession>A0A3A3FPX3</accession>
<evidence type="ECO:0000256" key="1">
    <source>
        <dbReference type="ARBA" id="ARBA00022553"/>
    </source>
</evidence>
<reference evidence="6" key="1">
    <citation type="submission" date="2018-09" db="EMBL/GenBank/DDBJ databases">
        <authorList>
            <person name="Zhu H."/>
        </authorList>
    </citation>
    <scope>NUCLEOTIDE SEQUENCE [LARGE SCALE GENOMIC DNA]</scope>
    <source>
        <strain evidence="6">K1R23-30</strain>
    </source>
</reference>
<dbReference type="CDD" id="cd00156">
    <property type="entry name" value="REC"/>
    <property type="match status" value="1"/>
</dbReference>
<dbReference type="InterPro" id="IPR050595">
    <property type="entry name" value="Bact_response_regulator"/>
</dbReference>
<dbReference type="AlphaFoldDB" id="A0A3A3FPX3"/>
<dbReference type="EMBL" id="QYUO01000001">
    <property type="protein sequence ID" value="RJF97244.1"/>
    <property type="molecule type" value="Genomic_DNA"/>
</dbReference>
<gene>
    <name evidence="5" type="ORF">D3871_00865</name>
</gene>
<dbReference type="GO" id="GO:0000160">
    <property type="term" value="P:phosphorelay signal transduction system"/>
    <property type="evidence" value="ECO:0007669"/>
    <property type="project" value="InterPro"/>
</dbReference>
<sequence length="126" mass="13547">MISVLLRILVVEDDQALLAVLCDMLGSLGYCAVGVSCAEDALEQLRSASFHVLLSDINLPGMSGLELAATAVAMAPGISVVFSSGYGYLLTDKLQFEFQLLHKPYHLQELARVLRASIKHLSNAAQ</sequence>
<dbReference type="SUPFAM" id="SSF52172">
    <property type="entry name" value="CheY-like"/>
    <property type="match status" value="1"/>
</dbReference>